<feature type="region of interest" description="Disordered" evidence="1">
    <location>
        <begin position="36"/>
        <end position="55"/>
    </location>
</feature>
<sequence length="109" mass="12420">MAHSRHKYDDDAESHPTALDQTFSYYITQTGKLKASPSSQIQLQLSSPQQPQKSRTMLIITEDTNLKKREQLPIPCSLKSRAVFSTSNNSQRSRSEKAEKKKKNNNKIV</sequence>
<reference evidence="2 3" key="1">
    <citation type="journal article" date="2015" name="BMC Genomics">
        <title>Insights from the genome of Ophiocordyceps polyrhachis-furcata to pathogenicity and host specificity in insect fungi.</title>
        <authorList>
            <person name="Wichadakul D."/>
            <person name="Kobmoo N."/>
            <person name="Ingsriswang S."/>
            <person name="Tangphatsornruang S."/>
            <person name="Chantasingh D."/>
            <person name="Luangsa-ard J.J."/>
            <person name="Eurwilaichitr L."/>
        </authorList>
    </citation>
    <scope>NUCLEOTIDE SEQUENCE [LARGE SCALE GENOMIC DNA]</scope>
    <source>
        <strain evidence="2 3">BCC 54312</strain>
    </source>
</reference>
<organism evidence="2 3">
    <name type="scientific">Ophiocordyceps polyrhachis-furcata BCC 54312</name>
    <dbReference type="NCBI Taxonomy" id="1330021"/>
    <lineage>
        <taxon>Eukaryota</taxon>
        <taxon>Fungi</taxon>
        <taxon>Dikarya</taxon>
        <taxon>Ascomycota</taxon>
        <taxon>Pezizomycotina</taxon>
        <taxon>Sordariomycetes</taxon>
        <taxon>Hypocreomycetidae</taxon>
        <taxon>Hypocreales</taxon>
        <taxon>Ophiocordycipitaceae</taxon>
        <taxon>Ophiocordyceps</taxon>
    </lineage>
</organism>
<feature type="compositionally biased region" description="Low complexity" evidence="1">
    <location>
        <begin position="36"/>
        <end position="54"/>
    </location>
</feature>
<keyword evidence="3" id="KW-1185">Reference proteome</keyword>
<evidence type="ECO:0000313" key="2">
    <source>
        <dbReference type="EMBL" id="RCI12416.1"/>
    </source>
</evidence>
<accession>A0A367LDC0</accession>
<proteinExistence type="predicted"/>
<feature type="region of interest" description="Disordered" evidence="1">
    <location>
        <begin position="79"/>
        <end position="109"/>
    </location>
</feature>
<gene>
    <name evidence="2" type="ORF">L249_0186</name>
</gene>
<feature type="compositionally biased region" description="Basic residues" evidence="1">
    <location>
        <begin position="100"/>
        <end position="109"/>
    </location>
</feature>
<evidence type="ECO:0000256" key="1">
    <source>
        <dbReference type="SAM" id="MobiDB-lite"/>
    </source>
</evidence>
<comment type="caution">
    <text evidence="2">The sequence shown here is derived from an EMBL/GenBank/DDBJ whole genome shotgun (WGS) entry which is preliminary data.</text>
</comment>
<name>A0A367LDC0_9HYPO</name>
<dbReference type="EMBL" id="LKCN02000007">
    <property type="protein sequence ID" value="RCI12416.1"/>
    <property type="molecule type" value="Genomic_DNA"/>
</dbReference>
<evidence type="ECO:0000313" key="3">
    <source>
        <dbReference type="Proteomes" id="UP000253664"/>
    </source>
</evidence>
<feature type="compositionally biased region" description="Polar residues" evidence="1">
    <location>
        <begin position="83"/>
        <end position="92"/>
    </location>
</feature>
<dbReference type="AlphaFoldDB" id="A0A367LDC0"/>
<protein>
    <submittedName>
        <fullName evidence="2">Uncharacterized protein</fullName>
    </submittedName>
</protein>
<dbReference type="Proteomes" id="UP000253664">
    <property type="component" value="Unassembled WGS sequence"/>
</dbReference>